<dbReference type="Pfam" id="PF00816">
    <property type="entry name" value="Histone_HNS"/>
    <property type="match status" value="1"/>
</dbReference>
<evidence type="ECO:0000256" key="1">
    <source>
        <dbReference type="ARBA" id="ARBA00004453"/>
    </source>
</evidence>
<evidence type="ECO:0000313" key="7">
    <source>
        <dbReference type="EMBL" id="SPX12637.1"/>
    </source>
</evidence>
<dbReference type="Proteomes" id="UP000250780">
    <property type="component" value="Unassembled WGS sequence"/>
</dbReference>
<dbReference type="GO" id="GO:0001217">
    <property type="term" value="F:DNA-binding transcription repressor activity"/>
    <property type="evidence" value="ECO:0007669"/>
    <property type="project" value="TreeGrafter"/>
</dbReference>
<dbReference type="Gene3D" id="4.10.430.10">
    <property type="entry name" value="Histone-like protein H-NS, C-terminal domain"/>
    <property type="match status" value="1"/>
</dbReference>
<dbReference type="EMBL" id="UASD01000008">
    <property type="protein sequence ID" value="SPX12637.1"/>
    <property type="molecule type" value="Genomic_DNA"/>
</dbReference>
<dbReference type="SMART" id="SM00528">
    <property type="entry name" value="HNS"/>
    <property type="match status" value="1"/>
</dbReference>
<dbReference type="Gene3D" id="1.10.287.1050">
    <property type="entry name" value="H-NS histone-like proteins"/>
    <property type="match status" value="1"/>
</dbReference>
<keyword evidence="3" id="KW-0963">Cytoplasm</keyword>
<dbReference type="GO" id="GO:0003681">
    <property type="term" value="F:bent DNA binding"/>
    <property type="evidence" value="ECO:0007669"/>
    <property type="project" value="TreeGrafter"/>
</dbReference>
<reference evidence="7 8" key="1">
    <citation type="submission" date="2018-06" db="EMBL/GenBank/DDBJ databases">
        <authorList>
            <consortium name="Pathogen Informatics"/>
            <person name="Doyle S."/>
        </authorList>
    </citation>
    <scope>NUCLEOTIDE SEQUENCE [LARGE SCALE GENOMIC DNA]</scope>
    <source>
        <strain evidence="7 8">NCTC9073</strain>
    </source>
</reference>
<dbReference type="GO" id="GO:0000976">
    <property type="term" value="F:transcription cis-regulatory region binding"/>
    <property type="evidence" value="ECO:0007669"/>
    <property type="project" value="TreeGrafter"/>
</dbReference>
<evidence type="ECO:0000256" key="4">
    <source>
        <dbReference type="ARBA" id="ARBA00023125"/>
    </source>
</evidence>
<accession>A0A2X1NDE1</accession>
<dbReference type="InterPro" id="IPR027444">
    <property type="entry name" value="H-NS_C_dom"/>
</dbReference>
<feature type="compositionally biased region" description="Basic and acidic residues" evidence="5">
    <location>
        <begin position="124"/>
        <end position="133"/>
    </location>
</feature>
<dbReference type="PANTHER" id="PTHR38097:SF2">
    <property type="entry name" value="DNA-BINDING PROTEIN STPA"/>
    <property type="match status" value="1"/>
</dbReference>
<evidence type="ECO:0000256" key="5">
    <source>
        <dbReference type="SAM" id="MobiDB-lite"/>
    </source>
</evidence>
<name>A0A2X1NDE1_ECOLX</name>
<organism evidence="7 8">
    <name type="scientific">Escherichia coli</name>
    <dbReference type="NCBI Taxonomy" id="562"/>
    <lineage>
        <taxon>Bacteria</taxon>
        <taxon>Pseudomonadati</taxon>
        <taxon>Pseudomonadota</taxon>
        <taxon>Gammaproteobacteria</taxon>
        <taxon>Enterobacterales</taxon>
        <taxon>Enterobacteriaceae</taxon>
        <taxon>Escherichia</taxon>
    </lineage>
</organism>
<dbReference type="SUPFAM" id="SSF81273">
    <property type="entry name" value="H-NS histone-like proteins"/>
    <property type="match status" value="2"/>
</dbReference>
<dbReference type="GO" id="GO:0032993">
    <property type="term" value="C:protein-DNA complex"/>
    <property type="evidence" value="ECO:0007669"/>
    <property type="project" value="TreeGrafter"/>
</dbReference>
<dbReference type="AlphaFoldDB" id="A0A2X1NDE1"/>
<dbReference type="PANTHER" id="PTHR38097">
    <property type="match status" value="1"/>
</dbReference>
<dbReference type="InterPro" id="IPR054180">
    <property type="entry name" value="H-NS-like_N"/>
</dbReference>
<evidence type="ECO:0000256" key="3">
    <source>
        <dbReference type="ARBA" id="ARBA00022490"/>
    </source>
</evidence>
<dbReference type="GO" id="GO:0009295">
    <property type="term" value="C:nucleoid"/>
    <property type="evidence" value="ECO:0007669"/>
    <property type="project" value="UniProtKB-SubCell"/>
</dbReference>
<dbReference type="GO" id="GO:0003680">
    <property type="term" value="F:minor groove of adenine-thymine-rich DNA binding"/>
    <property type="evidence" value="ECO:0007669"/>
    <property type="project" value="TreeGrafter"/>
</dbReference>
<sequence>MLCPKSPGGLHYNCTTVQNVKHMGNPPTRENTFIAKERGIMCKLTKEEEYSIISRTMTNIRSLRTYVRELDFEQLLDMQEKLNSVIEVHRKDAEREAAERAEREQRRQEQLQLIAEEGFSLEELLDRPEDTPKSRKKTLPKAPPKYQFEENGETKYWSGRGRAPKPIDEAMKAGRSLEDFRINKNSNDVTDEQ</sequence>
<feature type="domain" description="DNA-binding protein H-NS-like C-terminal" evidence="6">
    <location>
        <begin position="136"/>
        <end position="182"/>
    </location>
</feature>
<evidence type="ECO:0000313" key="8">
    <source>
        <dbReference type="Proteomes" id="UP000250780"/>
    </source>
</evidence>
<evidence type="ECO:0000256" key="2">
    <source>
        <dbReference type="ARBA" id="ARBA00010610"/>
    </source>
</evidence>
<proteinExistence type="inferred from homology"/>
<comment type="similarity">
    <text evidence="2">Belongs to the histone-like protein H-NS family.</text>
</comment>
<evidence type="ECO:0000259" key="6">
    <source>
        <dbReference type="SMART" id="SM00528"/>
    </source>
</evidence>
<gene>
    <name evidence="7" type="primary">stpA_1</name>
    <name evidence="7" type="ORF">NCTC9073_04013</name>
</gene>
<dbReference type="GO" id="GO:0005829">
    <property type="term" value="C:cytosol"/>
    <property type="evidence" value="ECO:0007669"/>
    <property type="project" value="TreeGrafter"/>
</dbReference>
<comment type="subcellular location">
    <subcellularLocation>
        <location evidence="1">Cytoplasm</location>
        <location evidence="1">Nucleoid</location>
    </subcellularLocation>
</comment>
<dbReference type="InterPro" id="IPR037150">
    <property type="entry name" value="H-NS_C_dom_sf"/>
</dbReference>
<dbReference type="GO" id="GO:0046983">
    <property type="term" value="F:protein dimerization activity"/>
    <property type="evidence" value="ECO:0007669"/>
    <property type="project" value="InterPro"/>
</dbReference>
<feature type="region of interest" description="Disordered" evidence="5">
    <location>
        <begin position="122"/>
        <end position="167"/>
    </location>
</feature>
<dbReference type="InterPro" id="IPR027454">
    <property type="entry name" value="Histone_HNS_N"/>
</dbReference>
<dbReference type="Pfam" id="PF22470">
    <property type="entry name" value="Histone_HNS_N"/>
    <property type="match status" value="1"/>
</dbReference>
<keyword evidence="4" id="KW-0238">DNA-binding</keyword>
<protein>
    <submittedName>
        <fullName evidence="7">DNA binding protein</fullName>
    </submittedName>
</protein>